<evidence type="ECO:0000256" key="4">
    <source>
        <dbReference type="RuleBase" id="RU003939"/>
    </source>
</evidence>
<evidence type="ECO:0000256" key="2">
    <source>
        <dbReference type="ARBA" id="ARBA00023067"/>
    </source>
</evidence>
<evidence type="ECO:0000313" key="6">
    <source>
        <dbReference type="Proteomes" id="UP000675121"/>
    </source>
</evidence>
<organism evidence="5 6">
    <name type="scientific">Paraburkholderia domus</name>
    <dbReference type="NCBI Taxonomy" id="2793075"/>
    <lineage>
        <taxon>Bacteria</taxon>
        <taxon>Pseudomonadati</taxon>
        <taxon>Pseudomonadota</taxon>
        <taxon>Betaproteobacteria</taxon>
        <taxon>Burkholderiales</taxon>
        <taxon>Burkholderiaceae</taxon>
        <taxon>Paraburkholderia</taxon>
    </lineage>
</organism>
<dbReference type="Gene3D" id="4.10.520.10">
    <property type="entry name" value="IHF-like DNA-binding proteins"/>
    <property type="match status" value="1"/>
</dbReference>
<dbReference type="Pfam" id="PF00216">
    <property type="entry name" value="Bac_DNA_binding"/>
    <property type="match status" value="1"/>
</dbReference>
<dbReference type="GO" id="GO:0030261">
    <property type="term" value="P:chromosome condensation"/>
    <property type="evidence" value="ECO:0007669"/>
    <property type="project" value="UniProtKB-KW"/>
</dbReference>
<evidence type="ECO:0000256" key="3">
    <source>
        <dbReference type="ARBA" id="ARBA00023125"/>
    </source>
</evidence>
<dbReference type="Proteomes" id="UP000675121">
    <property type="component" value="Unassembled WGS sequence"/>
</dbReference>
<dbReference type="InterPro" id="IPR010992">
    <property type="entry name" value="IHF-like_DNA-bd_dom_sf"/>
</dbReference>
<accession>A0A9N8QUZ2</accession>
<dbReference type="SUPFAM" id="SSF47729">
    <property type="entry name" value="IHF-like DNA-binding proteins"/>
    <property type="match status" value="1"/>
</dbReference>
<keyword evidence="2" id="KW-0226">DNA condensation</keyword>
<keyword evidence="6" id="KW-1185">Reference proteome</keyword>
<name>A0A9N8QUZ2_9BURK</name>
<proteinExistence type="inferred from homology"/>
<gene>
    <name evidence="5" type="primary">ihfA_1</name>
    <name evidence="5" type="ORF">R70211_01336</name>
</gene>
<sequence length="118" mass="12147">MRVALPHNNAVACHFCPRVSGVSKGLAMNKQELIDALAASTGESKASTGEAIDAVLDTILRAVSRGDTVQLIGFGSFSTGARAERSGRNPSTGEAITIPAAKTVKFTAGKAFKDAVNT</sequence>
<dbReference type="InterPro" id="IPR000119">
    <property type="entry name" value="Hist_DNA-bd"/>
</dbReference>
<dbReference type="GO" id="GO:0003677">
    <property type="term" value="F:DNA binding"/>
    <property type="evidence" value="ECO:0007669"/>
    <property type="project" value="UniProtKB-KW"/>
</dbReference>
<dbReference type="SMART" id="SM00411">
    <property type="entry name" value="BHL"/>
    <property type="match status" value="1"/>
</dbReference>
<dbReference type="PANTHER" id="PTHR33175">
    <property type="entry name" value="DNA-BINDING PROTEIN HU"/>
    <property type="match status" value="1"/>
</dbReference>
<dbReference type="InterPro" id="IPR020816">
    <property type="entry name" value="Histone-like_DNA-bd_CS"/>
</dbReference>
<dbReference type="PRINTS" id="PR01727">
    <property type="entry name" value="DNABINDINGHU"/>
</dbReference>
<protein>
    <submittedName>
        <fullName evidence="5">Integration host factor subunit alpha</fullName>
    </submittedName>
</protein>
<dbReference type="PROSITE" id="PS00045">
    <property type="entry name" value="HISTONE_LIKE"/>
    <property type="match status" value="1"/>
</dbReference>
<dbReference type="EMBL" id="CAJNAS010000003">
    <property type="protein sequence ID" value="CAE6872186.1"/>
    <property type="molecule type" value="Genomic_DNA"/>
</dbReference>
<evidence type="ECO:0000313" key="5">
    <source>
        <dbReference type="EMBL" id="CAE6872186.1"/>
    </source>
</evidence>
<comment type="caution">
    <text evidence="5">The sequence shown here is derived from an EMBL/GenBank/DDBJ whole genome shotgun (WGS) entry which is preliminary data.</text>
</comment>
<dbReference type="GO" id="GO:0030527">
    <property type="term" value="F:structural constituent of chromatin"/>
    <property type="evidence" value="ECO:0007669"/>
    <property type="project" value="InterPro"/>
</dbReference>
<evidence type="ECO:0000256" key="1">
    <source>
        <dbReference type="ARBA" id="ARBA00010529"/>
    </source>
</evidence>
<reference evidence="5" key="1">
    <citation type="submission" date="2021-02" db="EMBL/GenBank/DDBJ databases">
        <authorList>
            <person name="Vanwijnsberghe S."/>
        </authorList>
    </citation>
    <scope>NUCLEOTIDE SEQUENCE</scope>
    <source>
        <strain evidence="5">R-70211</strain>
    </source>
</reference>
<dbReference type="CDD" id="cd13831">
    <property type="entry name" value="HU"/>
    <property type="match status" value="1"/>
</dbReference>
<dbReference type="PANTHER" id="PTHR33175:SF3">
    <property type="entry name" value="DNA-BINDING PROTEIN HU-BETA"/>
    <property type="match status" value="1"/>
</dbReference>
<dbReference type="AlphaFoldDB" id="A0A9N8QUZ2"/>
<keyword evidence="3" id="KW-0238">DNA-binding</keyword>
<comment type="similarity">
    <text evidence="1 4">Belongs to the bacterial histone-like protein family.</text>
</comment>